<dbReference type="Proteomes" id="UP001556367">
    <property type="component" value="Unassembled WGS sequence"/>
</dbReference>
<organism evidence="2 3">
    <name type="scientific">Hohenbuehelia grisea</name>
    <dbReference type="NCBI Taxonomy" id="104357"/>
    <lineage>
        <taxon>Eukaryota</taxon>
        <taxon>Fungi</taxon>
        <taxon>Dikarya</taxon>
        <taxon>Basidiomycota</taxon>
        <taxon>Agaricomycotina</taxon>
        <taxon>Agaricomycetes</taxon>
        <taxon>Agaricomycetidae</taxon>
        <taxon>Agaricales</taxon>
        <taxon>Pleurotineae</taxon>
        <taxon>Pleurotaceae</taxon>
        <taxon>Hohenbuehelia</taxon>
    </lineage>
</organism>
<protein>
    <submittedName>
        <fullName evidence="2">Uncharacterized protein</fullName>
    </submittedName>
</protein>
<keyword evidence="3" id="KW-1185">Reference proteome</keyword>
<keyword evidence="1" id="KW-1133">Transmembrane helix</keyword>
<sequence>MCTNVFCTSAIVWRIYRTRRASDSSRGSLFYVALIIVESGAIYTFGVLSSLIAYLVGSNGQYVTLDIVTPLSGITFSLIIIQIHFHLYSKLQHTTTAPVTDLILNKKSKETESEIGSSSKTIPLQNLSILVTEERHEGYPAEGESSKHLDLE</sequence>
<reference evidence="3" key="1">
    <citation type="submission" date="2024-06" db="EMBL/GenBank/DDBJ databases">
        <title>Multi-omics analyses provide insights into the biosynthesis of the anticancer antibiotic pleurotin in Hohenbuehelia grisea.</title>
        <authorList>
            <person name="Weaver J.A."/>
            <person name="Alberti F."/>
        </authorList>
    </citation>
    <scope>NUCLEOTIDE SEQUENCE [LARGE SCALE GENOMIC DNA]</scope>
    <source>
        <strain evidence="3">T-177</strain>
    </source>
</reference>
<gene>
    <name evidence="2" type="ORF">HGRIS_012146</name>
</gene>
<accession>A0ABR3IRC1</accession>
<comment type="caution">
    <text evidence="2">The sequence shown here is derived from an EMBL/GenBank/DDBJ whole genome shotgun (WGS) entry which is preliminary data.</text>
</comment>
<keyword evidence="1" id="KW-0812">Transmembrane</keyword>
<dbReference type="EMBL" id="JASNQZ010000015">
    <property type="protein sequence ID" value="KAL0945861.1"/>
    <property type="molecule type" value="Genomic_DNA"/>
</dbReference>
<evidence type="ECO:0000256" key="1">
    <source>
        <dbReference type="SAM" id="Phobius"/>
    </source>
</evidence>
<keyword evidence="1" id="KW-0472">Membrane</keyword>
<name>A0ABR3IRC1_9AGAR</name>
<evidence type="ECO:0000313" key="3">
    <source>
        <dbReference type="Proteomes" id="UP001556367"/>
    </source>
</evidence>
<proteinExistence type="predicted"/>
<evidence type="ECO:0000313" key="2">
    <source>
        <dbReference type="EMBL" id="KAL0945861.1"/>
    </source>
</evidence>
<feature type="transmembrane region" description="Helical" evidence="1">
    <location>
        <begin position="29"/>
        <end position="56"/>
    </location>
</feature>
<feature type="transmembrane region" description="Helical" evidence="1">
    <location>
        <begin position="62"/>
        <end position="81"/>
    </location>
</feature>